<feature type="compositionally biased region" description="Acidic residues" evidence="1">
    <location>
        <begin position="43"/>
        <end position="52"/>
    </location>
</feature>
<feature type="region of interest" description="Disordered" evidence="1">
    <location>
        <begin position="1"/>
        <end position="52"/>
    </location>
</feature>
<keyword evidence="3" id="KW-1185">Reference proteome</keyword>
<proteinExistence type="predicted"/>
<organism evidence="2 3">
    <name type="scientific">Arthrobacter gandavensis</name>
    <dbReference type="NCBI Taxonomy" id="169960"/>
    <lineage>
        <taxon>Bacteria</taxon>
        <taxon>Bacillati</taxon>
        <taxon>Actinomycetota</taxon>
        <taxon>Actinomycetes</taxon>
        <taxon>Micrococcales</taxon>
        <taxon>Micrococcaceae</taxon>
        <taxon>Arthrobacter</taxon>
    </lineage>
</organism>
<gene>
    <name evidence="2" type="ORF">GCM10009688_19900</name>
</gene>
<name>A0ABN2P9G9_9MICC</name>
<evidence type="ECO:0000313" key="3">
    <source>
        <dbReference type="Proteomes" id="UP001500784"/>
    </source>
</evidence>
<evidence type="ECO:0000313" key="2">
    <source>
        <dbReference type="EMBL" id="GAA1914944.1"/>
    </source>
</evidence>
<protein>
    <submittedName>
        <fullName evidence="2">Uncharacterized protein</fullName>
    </submittedName>
</protein>
<sequence length="52" mass="5054">MVDAGKGTPEEQDKKGGAGPEGTIPDSGDGVAASSTEDASNFEPEEDTGAGS</sequence>
<evidence type="ECO:0000256" key="1">
    <source>
        <dbReference type="SAM" id="MobiDB-lite"/>
    </source>
</evidence>
<dbReference type="RefSeq" id="WP_170287736.1">
    <property type="nucleotide sequence ID" value="NZ_BAAALV010000002.1"/>
</dbReference>
<dbReference type="EMBL" id="BAAALV010000002">
    <property type="protein sequence ID" value="GAA1914944.1"/>
    <property type="molecule type" value="Genomic_DNA"/>
</dbReference>
<reference evidence="2 3" key="1">
    <citation type="journal article" date="2019" name="Int. J. Syst. Evol. Microbiol.">
        <title>The Global Catalogue of Microorganisms (GCM) 10K type strain sequencing project: providing services to taxonomists for standard genome sequencing and annotation.</title>
        <authorList>
            <consortium name="The Broad Institute Genomics Platform"/>
            <consortium name="The Broad Institute Genome Sequencing Center for Infectious Disease"/>
            <person name="Wu L."/>
            <person name="Ma J."/>
        </authorList>
    </citation>
    <scope>NUCLEOTIDE SEQUENCE [LARGE SCALE GENOMIC DNA]</scope>
    <source>
        <strain evidence="2 3">JCM 13316</strain>
    </source>
</reference>
<accession>A0ABN2P9G9</accession>
<comment type="caution">
    <text evidence="2">The sequence shown here is derived from an EMBL/GenBank/DDBJ whole genome shotgun (WGS) entry which is preliminary data.</text>
</comment>
<dbReference type="Proteomes" id="UP001500784">
    <property type="component" value="Unassembled WGS sequence"/>
</dbReference>